<organism evidence="17">
    <name type="scientific">Anopheles darlingi</name>
    <name type="common">Mosquito</name>
    <dbReference type="NCBI Taxonomy" id="43151"/>
    <lineage>
        <taxon>Eukaryota</taxon>
        <taxon>Metazoa</taxon>
        <taxon>Ecdysozoa</taxon>
        <taxon>Arthropoda</taxon>
        <taxon>Hexapoda</taxon>
        <taxon>Insecta</taxon>
        <taxon>Pterygota</taxon>
        <taxon>Neoptera</taxon>
        <taxon>Endopterygota</taxon>
        <taxon>Diptera</taxon>
        <taxon>Nematocera</taxon>
        <taxon>Culicoidea</taxon>
        <taxon>Culicidae</taxon>
        <taxon>Anophelinae</taxon>
        <taxon>Anopheles</taxon>
    </lineage>
</organism>
<evidence type="ECO:0000256" key="8">
    <source>
        <dbReference type="ARBA" id="ARBA00022723"/>
    </source>
</evidence>
<keyword evidence="8" id="KW-0479">Metal-binding</keyword>
<dbReference type="EC" id="2.5.1.59" evidence="4"/>
<dbReference type="GO" id="GO:0005953">
    <property type="term" value="C:CAAX-protein geranylgeranyltransferase complex"/>
    <property type="evidence" value="ECO:0007669"/>
    <property type="project" value="InterPro"/>
</dbReference>
<comment type="catalytic activity">
    <reaction evidence="13">
        <text>geranylgeranyl diphosphate + L-cysteinyl-[protein] = S-geranylgeranyl-L-cysteinyl-[protein] + diphosphate</text>
        <dbReference type="Rhea" id="RHEA:21240"/>
        <dbReference type="Rhea" id="RHEA-COMP:10131"/>
        <dbReference type="Rhea" id="RHEA-COMP:11537"/>
        <dbReference type="ChEBI" id="CHEBI:29950"/>
        <dbReference type="ChEBI" id="CHEBI:33019"/>
        <dbReference type="ChEBI" id="CHEBI:57533"/>
        <dbReference type="ChEBI" id="CHEBI:86021"/>
        <dbReference type="EC" id="2.5.1.59"/>
    </reaction>
</comment>
<dbReference type="VEuPathDB" id="VectorBase:ADAR2_001540"/>
<feature type="domain" description="Prenyltransferase alpha-alpha toroid" evidence="16">
    <location>
        <begin position="12"/>
        <end position="334"/>
    </location>
</feature>
<evidence type="ECO:0000256" key="2">
    <source>
        <dbReference type="ARBA" id="ARBA00001947"/>
    </source>
</evidence>
<evidence type="ECO:0000256" key="9">
    <source>
        <dbReference type="ARBA" id="ARBA00022737"/>
    </source>
</evidence>
<comment type="cofactor">
    <cofactor evidence="2">
        <name>Zn(2+)</name>
        <dbReference type="ChEBI" id="CHEBI:29105"/>
    </cofactor>
</comment>
<dbReference type="Gene3D" id="1.50.10.20">
    <property type="match status" value="1"/>
</dbReference>
<evidence type="ECO:0000259" key="16">
    <source>
        <dbReference type="Pfam" id="PF00432"/>
    </source>
</evidence>
<evidence type="ECO:0000313" key="17">
    <source>
        <dbReference type="EMBL" id="MBW65014.1"/>
    </source>
</evidence>
<dbReference type="InterPro" id="IPR008930">
    <property type="entry name" value="Terpenoid_cyclase/PrenylTrfase"/>
</dbReference>
<comment type="cofactor">
    <cofactor evidence="1">
        <name>Mg(2+)</name>
        <dbReference type="ChEBI" id="CHEBI:18420"/>
    </cofactor>
</comment>
<dbReference type="VEuPathDB" id="VectorBase:ADAC007876"/>
<accession>A0A2M4CI48</accession>
<dbReference type="GO" id="GO:0004662">
    <property type="term" value="F:CAAX-protein geranylgeranyltransferase activity"/>
    <property type="evidence" value="ECO:0007669"/>
    <property type="project" value="UniProtKB-EC"/>
</dbReference>
<evidence type="ECO:0000256" key="7">
    <source>
        <dbReference type="ARBA" id="ARBA00022679"/>
    </source>
</evidence>
<keyword evidence="6" id="KW-0637">Prenyltransferase</keyword>
<evidence type="ECO:0000256" key="11">
    <source>
        <dbReference type="ARBA" id="ARBA00022842"/>
    </source>
</evidence>
<dbReference type="FunFam" id="1.50.10.20:FF:000005">
    <property type="entry name" value="Geranylgeranyl transferase type-1 subunit beta"/>
    <property type="match status" value="1"/>
</dbReference>
<evidence type="ECO:0000256" key="12">
    <source>
        <dbReference type="ARBA" id="ARBA00031713"/>
    </source>
</evidence>
<evidence type="ECO:0000256" key="15">
    <source>
        <dbReference type="ARBA" id="ARBA00078363"/>
    </source>
</evidence>
<evidence type="ECO:0000256" key="10">
    <source>
        <dbReference type="ARBA" id="ARBA00022833"/>
    </source>
</evidence>
<dbReference type="Pfam" id="PF00432">
    <property type="entry name" value="Prenyltrans"/>
    <property type="match status" value="1"/>
</dbReference>
<evidence type="ECO:0000256" key="6">
    <source>
        <dbReference type="ARBA" id="ARBA00022602"/>
    </source>
</evidence>
<dbReference type="InterPro" id="IPR041960">
    <property type="entry name" value="GGTase_I_beta"/>
</dbReference>
<proteinExistence type="inferred from homology"/>
<dbReference type="AlphaFoldDB" id="A0A2M4CI48"/>
<dbReference type="InterPro" id="IPR001330">
    <property type="entry name" value="Prenyltrans"/>
</dbReference>
<evidence type="ECO:0000256" key="1">
    <source>
        <dbReference type="ARBA" id="ARBA00001946"/>
    </source>
</evidence>
<dbReference type="PANTHER" id="PTHR11774">
    <property type="entry name" value="GERANYLGERANYL TRANSFERASE TYPE BETA SUBUNIT"/>
    <property type="match status" value="1"/>
</dbReference>
<comment type="similarity">
    <text evidence="3">Belongs to the protein prenyltransferase subunit beta family.</text>
</comment>
<dbReference type="InterPro" id="IPR045089">
    <property type="entry name" value="PGGT1B-like"/>
</dbReference>
<dbReference type="CDD" id="cd02895">
    <property type="entry name" value="GGTase-I"/>
    <property type="match status" value="1"/>
</dbReference>
<dbReference type="PANTHER" id="PTHR11774:SF4">
    <property type="entry name" value="GERANYLGERANYL TRANSFERASE TYPE-1 SUBUNIT BETA"/>
    <property type="match status" value="1"/>
</dbReference>
<dbReference type="GO" id="GO:0046872">
    <property type="term" value="F:metal ion binding"/>
    <property type="evidence" value="ECO:0007669"/>
    <property type="project" value="UniProtKB-KW"/>
</dbReference>
<evidence type="ECO:0000256" key="14">
    <source>
        <dbReference type="ARBA" id="ARBA00065714"/>
    </source>
</evidence>
<keyword evidence="7 17" id="KW-0808">Transferase</keyword>
<reference evidence="17" key="1">
    <citation type="submission" date="2018-01" db="EMBL/GenBank/DDBJ databases">
        <title>An insight into the sialome of Amazonian anophelines.</title>
        <authorList>
            <person name="Ribeiro J.M."/>
            <person name="Scarpassa V."/>
            <person name="Calvo E."/>
        </authorList>
    </citation>
    <scope>NUCLEOTIDE SEQUENCE</scope>
</reference>
<evidence type="ECO:0000256" key="3">
    <source>
        <dbReference type="ARBA" id="ARBA00010497"/>
    </source>
</evidence>
<name>A0A2M4CI48_ANODA</name>
<sequence>MAESVDGDEVEYQKHAKYFKRFLNILPERLASHDSTRVTIAFFAVSGLDVLNSLDLLPDSFQQDIINWIYKLQVIPRPDEPSAGGFQGSSTFNVTGTPPHCGLKQYRWGHLAITYTGIAVLVALGDDLSRLNRQAIIEGVAAVQRDDGSFSATIEGSEHDMRFVYCAAAICSMLDDWGRVDRQRMADYILKSIRYDYGISQHFEMESHGGTTFCAIAALELSGQLHLLTPDVRERIIRWLVFRQQDGFQGRPNKPVDTCYAFWIGAALKILGAFELTSFKDNRDYVLSTQDTTVGGFSKWPQAYTDPFHTYFGLCGLSFLNEPGLQEVVPSLNISKRAYRRLQDLHRQWRLERDGHACTNGCVAFEVALHMEFDLSFAVLPTPKRTFRD</sequence>
<evidence type="ECO:0000256" key="4">
    <source>
        <dbReference type="ARBA" id="ARBA00012700"/>
    </source>
</evidence>
<evidence type="ECO:0000256" key="5">
    <source>
        <dbReference type="ARBA" id="ARBA00020603"/>
    </source>
</evidence>
<protein>
    <recommendedName>
        <fullName evidence="5">Geranylgeranyl transferase type-1 subunit beta</fullName>
        <ecNumber evidence="4">2.5.1.59</ecNumber>
    </recommendedName>
    <alternativeName>
        <fullName evidence="12">Geranylgeranyl transferase type I subunit beta</fullName>
    </alternativeName>
    <alternativeName>
        <fullName evidence="15">Type I protein geranyl-geranyltransferase subunit beta</fullName>
    </alternativeName>
</protein>
<dbReference type="SUPFAM" id="SSF48239">
    <property type="entry name" value="Terpenoid cyclases/Protein prenyltransferases"/>
    <property type="match status" value="1"/>
</dbReference>
<evidence type="ECO:0000256" key="13">
    <source>
        <dbReference type="ARBA" id="ARBA00050428"/>
    </source>
</evidence>
<comment type="subunit">
    <text evidence="14">Heterodimer of FNTA and PGGT1B. PGGT1B mediates interaction with substrate peptides.</text>
</comment>
<keyword evidence="10" id="KW-0862">Zinc</keyword>
<keyword evidence="9" id="KW-0677">Repeat</keyword>
<dbReference type="EMBL" id="GGFL01000836">
    <property type="protein sequence ID" value="MBW65014.1"/>
    <property type="molecule type" value="Transcribed_RNA"/>
</dbReference>
<keyword evidence="11" id="KW-0460">Magnesium</keyword>